<sequence length="62" mass="5975">MVERKDGSSAVAEEGEGEGADLAEKKIVGHVAAGGAVDEDECGGEEGWVGGGSSGGGRGRTG</sequence>
<evidence type="ECO:0000256" key="1">
    <source>
        <dbReference type="SAM" id="MobiDB-lite"/>
    </source>
</evidence>
<dbReference type="Proteomes" id="UP000030645">
    <property type="component" value="Unassembled WGS sequence"/>
</dbReference>
<evidence type="ECO:0000313" key="2">
    <source>
        <dbReference type="EMBL" id="EXC06805.1"/>
    </source>
</evidence>
<dbReference type="EMBL" id="KE345571">
    <property type="protein sequence ID" value="EXC06805.1"/>
    <property type="molecule type" value="Genomic_DNA"/>
</dbReference>
<gene>
    <name evidence="2" type="ORF">L484_017271</name>
</gene>
<keyword evidence="3" id="KW-1185">Reference proteome</keyword>
<name>W9RSK9_9ROSA</name>
<protein>
    <submittedName>
        <fullName evidence="2">Uncharacterized protein</fullName>
    </submittedName>
</protein>
<proteinExistence type="predicted"/>
<accession>W9RSK9</accession>
<feature type="compositionally biased region" description="Gly residues" evidence="1">
    <location>
        <begin position="45"/>
        <end position="62"/>
    </location>
</feature>
<organism evidence="2 3">
    <name type="scientific">Morus notabilis</name>
    <dbReference type="NCBI Taxonomy" id="981085"/>
    <lineage>
        <taxon>Eukaryota</taxon>
        <taxon>Viridiplantae</taxon>
        <taxon>Streptophyta</taxon>
        <taxon>Embryophyta</taxon>
        <taxon>Tracheophyta</taxon>
        <taxon>Spermatophyta</taxon>
        <taxon>Magnoliopsida</taxon>
        <taxon>eudicotyledons</taxon>
        <taxon>Gunneridae</taxon>
        <taxon>Pentapetalae</taxon>
        <taxon>rosids</taxon>
        <taxon>fabids</taxon>
        <taxon>Rosales</taxon>
        <taxon>Moraceae</taxon>
        <taxon>Moreae</taxon>
        <taxon>Morus</taxon>
    </lineage>
</organism>
<reference evidence="3" key="1">
    <citation type="submission" date="2013-01" db="EMBL/GenBank/DDBJ databases">
        <title>Draft Genome Sequence of a Mulberry Tree, Morus notabilis C.K. Schneid.</title>
        <authorList>
            <person name="He N."/>
            <person name="Zhao S."/>
        </authorList>
    </citation>
    <scope>NUCLEOTIDE SEQUENCE</scope>
</reference>
<feature type="region of interest" description="Disordered" evidence="1">
    <location>
        <begin position="1"/>
        <end position="62"/>
    </location>
</feature>
<evidence type="ECO:0000313" key="3">
    <source>
        <dbReference type="Proteomes" id="UP000030645"/>
    </source>
</evidence>
<dbReference type="AlphaFoldDB" id="W9RSK9"/>